<dbReference type="GO" id="GO:0043531">
    <property type="term" value="F:ADP binding"/>
    <property type="evidence" value="ECO:0007669"/>
    <property type="project" value="InterPro"/>
</dbReference>
<gene>
    <name evidence="2" type="ORF">EJD97_024237</name>
</gene>
<organism evidence="2">
    <name type="scientific">Solanum chilense</name>
    <name type="common">Tomato</name>
    <name type="synonym">Lycopersicon chilense</name>
    <dbReference type="NCBI Taxonomy" id="4083"/>
    <lineage>
        <taxon>Eukaryota</taxon>
        <taxon>Viridiplantae</taxon>
        <taxon>Streptophyta</taxon>
        <taxon>Embryophyta</taxon>
        <taxon>Tracheophyta</taxon>
        <taxon>Spermatophyta</taxon>
        <taxon>Magnoliopsida</taxon>
        <taxon>eudicotyledons</taxon>
        <taxon>Gunneridae</taxon>
        <taxon>Pentapetalae</taxon>
        <taxon>asterids</taxon>
        <taxon>lamiids</taxon>
        <taxon>Solanales</taxon>
        <taxon>Solanaceae</taxon>
        <taxon>Solanoideae</taxon>
        <taxon>Solaneae</taxon>
        <taxon>Solanum</taxon>
        <taxon>Solanum subgen. Lycopersicon</taxon>
    </lineage>
</organism>
<dbReference type="Gene3D" id="3.40.50.300">
    <property type="entry name" value="P-loop containing nucleotide triphosphate hydrolases"/>
    <property type="match status" value="1"/>
</dbReference>
<protein>
    <recommendedName>
        <fullName evidence="1">NB-ARC domain-containing protein</fullName>
    </recommendedName>
</protein>
<dbReference type="EMBL" id="RXGB01008229">
    <property type="protein sequence ID" value="TMW84857.1"/>
    <property type="molecule type" value="Genomic_DNA"/>
</dbReference>
<evidence type="ECO:0000259" key="1">
    <source>
        <dbReference type="Pfam" id="PF00931"/>
    </source>
</evidence>
<dbReference type="SUPFAM" id="SSF52540">
    <property type="entry name" value="P-loop containing nucleoside triphosphate hydrolases"/>
    <property type="match status" value="1"/>
</dbReference>
<dbReference type="InterPro" id="IPR027417">
    <property type="entry name" value="P-loop_NTPase"/>
</dbReference>
<accession>A0A6N2AQU8</accession>
<name>A0A6N2AQU8_SOLCI</name>
<dbReference type="Pfam" id="PF00931">
    <property type="entry name" value="NB-ARC"/>
    <property type="match status" value="1"/>
</dbReference>
<feature type="domain" description="NB-ARC" evidence="1">
    <location>
        <begin position="54"/>
        <end position="128"/>
    </location>
</feature>
<evidence type="ECO:0000313" key="2">
    <source>
        <dbReference type="EMBL" id="TMW84857.1"/>
    </source>
</evidence>
<dbReference type="PANTHER" id="PTHR19338">
    <property type="entry name" value="TRANSLOCASE OF INNER MITOCHONDRIAL MEMBRANE 13 HOMOLOG"/>
    <property type="match status" value="1"/>
</dbReference>
<dbReference type="PANTHER" id="PTHR19338:SF60">
    <property type="entry name" value="NB-ARC DOMAIN-CONTAINING PROTEIN"/>
    <property type="match status" value="1"/>
</dbReference>
<comment type="caution">
    <text evidence="2">The sequence shown here is derived from an EMBL/GenBank/DDBJ whole genome shotgun (WGS) entry which is preliminary data.</text>
</comment>
<sequence>MDTTKKQVMEILSHEADQILEIYGDSLIATSSTSYPMLTDQLENDTVQGLDDDLQIIIKRLTGPLSDLDVVTVSGMGGIGKTKLARKAYDHLIIRYHFDILAWVTISQEFQYRNVLFKALHCISKKTDIVDAENYDKMDDYS</sequence>
<dbReference type="InterPro" id="IPR002182">
    <property type="entry name" value="NB-ARC"/>
</dbReference>
<proteinExistence type="predicted"/>
<reference evidence="2" key="1">
    <citation type="submission" date="2019-05" db="EMBL/GenBank/DDBJ databases">
        <title>The de novo reference genome and transcriptome assemblies of the wild tomato species Solanum chilense.</title>
        <authorList>
            <person name="Stam R."/>
            <person name="Nosenko T."/>
            <person name="Hoerger A.C."/>
            <person name="Stephan W."/>
            <person name="Seidel M.A."/>
            <person name="Kuhn J.M.M."/>
            <person name="Haberer G."/>
            <person name="Tellier A."/>
        </authorList>
    </citation>
    <scope>NUCLEOTIDE SEQUENCE</scope>
    <source>
        <tissue evidence="2">Mature leaves</tissue>
    </source>
</reference>
<dbReference type="AlphaFoldDB" id="A0A6N2AQU8"/>